<comment type="caution">
    <text evidence="2">The sequence shown here is derived from an EMBL/GenBank/DDBJ whole genome shotgun (WGS) entry which is preliminary data.</text>
</comment>
<protein>
    <submittedName>
        <fullName evidence="2">Uncharacterized protein</fullName>
    </submittedName>
</protein>
<proteinExistence type="predicted"/>
<keyword evidence="1" id="KW-0472">Membrane</keyword>
<feature type="transmembrane region" description="Helical" evidence="1">
    <location>
        <begin position="34"/>
        <end position="53"/>
    </location>
</feature>
<keyword evidence="1" id="KW-1133">Transmembrane helix</keyword>
<evidence type="ECO:0000256" key="1">
    <source>
        <dbReference type="SAM" id="Phobius"/>
    </source>
</evidence>
<keyword evidence="3" id="KW-1185">Reference proteome</keyword>
<dbReference type="AlphaFoldDB" id="A0A369I182"/>
<name>A0A369I182_9BACT</name>
<accession>A0A369I182</accession>
<organism evidence="2 3">
    <name type="scientific">Runella aurantiaca</name>
    <dbReference type="NCBI Taxonomy" id="2282308"/>
    <lineage>
        <taxon>Bacteria</taxon>
        <taxon>Pseudomonadati</taxon>
        <taxon>Bacteroidota</taxon>
        <taxon>Cytophagia</taxon>
        <taxon>Cytophagales</taxon>
        <taxon>Spirosomataceae</taxon>
        <taxon>Runella</taxon>
    </lineage>
</organism>
<dbReference type="Proteomes" id="UP000253141">
    <property type="component" value="Unassembled WGS sequence"/>
</dbReference>
<gene>
    <name evidence="2" type="ORF">DVG78_22740</name>
</gene>
<reference evidence="2 3" key="1">
    <citation type="submission" date="2018-07" db="EMBL/GenBank/DDBJ databases">
        <title>Genome analysis of Runella aurantiaca.</title>
        <authorList>
            <person name="Yang X."/>
        </authorList>
    </citation>
    <scope>NUCLEOTIDE SEQUENCE [LARGE SCALE GENOMIC DNA]</scope>
    <source>
        <strain evidence="2 3">YX9</strain>
    </source>
</reference>
<sequence length="288" mass="33092">MNIYFCKTAVRLILKPSIVHPEQKSIIPAMKNKLTFLLCASLVWLAGCTPSFYHLRPASGDIAWIDGREVTRVEQNGVVLVASYEFEDPHHLVLDVEIKNRTAAPLLVDPNDFTYFPFEEKGDTLRKKTNSPYAATYRATDPEQKIEQSTFEIKRQKQRLVAASIFNGVMLAATIASDIHSSNRNDRSWQQQANNRYNHAQAYNFIIQKQIADVQLQKIRTDQLQHERANWQDMALRKTTLPVGESVRGLLFLPKDTRASYLWLNYETPADSTNLRVKFLQEKIAPER</sequence>
<keyword evidence="1" id="KW-0812">Transmembrane</keyword>
<evidence type="ECO:0000313" key="2">
    <source>
        <dbReference type="EMBL" id="RDB03529.1"/>
    </source>
</evidence>
<dbReference type="EMBL" id="QPIW01000025">
    <property type="protein sequence ID" value="RDB03529.1"/>
    <property type="molecule type" value="Genomic_DNA"/>
</dbReference>
<evidence type="ECO:0000313" key="3">
    <source>
        <dbReference type="Proteomes" id="UP000253141"/>
    </source>
</evidence>